<keyword evidence="2" id="KW-0411">Iron-sulfur</keyword>
<dbReference type="Gene3D" id="3.80.30.20">
    <property type="entry name" value="tm_1862 like domain"/>
    <property type="match status" value="1"/>
</dbReference>
<keyword evidence="5" id="KW-1185">Reference proteome</keyword>
<organism evidence="4 5">
    <name type="scientific">Compostibacter hankyongensis</name>
    <dbReference type="NCBI Taxonomy" id="1007089"/>
    <lineage>
        <taxon>Bacteria</taxon>
        <taxon>Pseudomonadati</taxon>
        <taxon>Bacteroidota</taxon>
        <taxon>Chitinophagia</taxon>
        <taxon>Chitinophagales</taxon>
        <taxon>Chitinophagaceae</taxon>
        <taxon>Compostibacter</taxon>
    </lineage>
</organism>
<dbReference type="NCBIfam" id="TIGR00539">
    <property type="entry name" value="hemN_rel"/>
    <property type="match status" value="1"/>
</dbReference>
<dbReference type="SFLD" id="SFLDG01065">
    <property type="entry name" value="anaerobic_coproporphyrinogen-I"/>
    <property type="match status" value="1"/>
</dbReference>
<keyword evidence="2" id="KW-0143">Chaperone</keyword>
<comment type="function">
    <text evidence="2">Probably acts as a heme chaperone, transferring heme to an unknown acceptor. Binds one molecule of heme per monomer, possibly covalently. Binds 1 [4Fe-4S] cluster. The cluster is coordinated with 3 cysteines and an exchangeable S-adenosyl-L-methionine.</text>
</comment>
<dbReference type="CDD" id="cd01335">
    <property type="entry name" value="Radical_SAM"/>
    <property type="match status" value="1"/>
</dbReference>
<evidence type="ECO:0000313" key="5">
    <source>
        <dbReference type="Proteomes" id="UP001501207"/>
    </source>
</evidence>
<keyword evidence="2" id="KW-0349">Heme</keyword>
<proteinExistence type="inferred from homology"/>
<dbReference type="EMBL" id="BAABFN010000001">
    <property type="protein sequence ID" value="GAA4301115.1"/>
    <property type="molecule type" value="Genomic_DNA"/>
</dbReference>
<dbReference type="InterPro" id="IPR034505">
    <property type="entry name" value="Coproporphyrinogen-III_oxidase"/>
</dbReference>
<dbReference type="RefSeq" id="WP_344974078.1">
    <property type="nucleotide sequence ID" value="NZ_BAABFN010000001.1"/>
</dbReference>
<dbReference type="SUPFAM" id="SSF102114">
    <property type="entry name" value="Radical SAM enzymes"/>
    <property type="match status" value="1"/>
</dbReference>
<protein>
    <recommendedName>
        <fullName evidence="2">Heme chaperone HemW</fullName>
    </recommendedName>
</protein>
<accession>A0ABP8FDG7</accession>
<dbReference type="Pfam" id="PF04055">
    <property type="entry name" value="Radical_SAM"/>
    <property type="match status" value="1"/>
</dbReference>
<keyword evidence="2" id="KW-0004">4Fe-4S</keyword>
<dbReference type="InterPro" id="IPR023404">
    <property type="entry name" value="rSAM_horseshoe"/>
</dbReference>
<dbReference type="InterPro" id="IPR058240">
    <property type="entry name" value="rSAM_sf"/>
</dbReference>
<keyword evidence="2" id="KW-0963">Cytoplasm</keyword>
<dbReference type="PANTHER" id="PTHR13932">
    <property type="entry name" value="COPROPORPHYRINIGEN III OXIDASE"/>
    <property type="match status" value="1"/>
</dbReference>
<evidence type="ECO:0000256" key="1">
    <source>
        <dbReference type="ARBA" id="ARBA00006100"/>
    </source>
</evidence>
<keyword evidence="2" id="KW-0949">S-adenosyl-L-methionine</keyword>
<dbReference type="InterPro" id="IPR010723">
    <property type="entry name" value="HemN_C"/>
</dbReference>
<dbReference type="PANTHER" id="PTHR13932:SF5">
    <property type="entry name" value="RADICAL S-ADENOSYL METHIONINE DOMAIN-CONTAINING PROTEIN 1, MITOCHONDRIAL"/>
    <property type="match status" value="1"/>
</dbReference>
<gene>
    <name evidence="4" type="primary">hemW</name>
    <name evidence="4" type="ORF">GCM10023143_02630</name>
</gene>
<dbReference type="InterPro" id="IPR004559">
    <property type="entry name" value="HemW-like"/>
</dbReference>
<dbReference type="PROSITE" id="PS51918">
    <property type="entry name" value="RADICAL_SAM"/>
    <property type="match status" value="1"/>
</dbReference>
<name>A0ABP8FDG7_9BACT</name>
<evidence type="ECO:0000259" key="3">
    <source>
        <dbReference type="PROSITE" id="PS51918"/>
    </source>
</evidence>
<evidence type="ECO:0000313" key="4">
    <source>
        <dbReference type="EMBL" id="GAA4301115.1"/>
    </source>
</evidence>
<keyword evidence="2" id="KW-0479">Metal-binding</keyword>
<comment type="caution">
    <text evidence="4">The sequence shown here is derived from an EMBL/GenBank/DDBJ whole genome shotgun (WGS) entry which is preliminary data.</text>
</comment>
<dbReference type="InterPro" id="IPR006638">
    <property type="entry name" value="Elp3/MiaA/NifB-like_rSAM"/>
</dbReference>
<dbReference type="SFLD" id="SFLDS00029">
    <property type="entry name" value="Radical_SAM"/>
    <property type="match status" value="1"/>
</dbReference>
<dbReference type="SFLD" id="SFLDF00288">
    <property type="entry name" value="HemN-like__clustered_with_nucl"/>
    <property type="match status" value="1"/>
</dbReference>
<comment type="subcellular location">
    <subcellularLocation>
        <location evidence="2">Cytoplasm</location>
    </subcellularLocation>
</comment>
<comment type="similarity">
    <text evidence="1">Belongs to the anaerobic coproporphyrinogen-III oxidase family. HemW subfamily.</text>
</comment>
<dbReference type="Pfam" id="PF06969">
    <property type="entry name" value="HemN_C"/>
    <property type="match status" value="1"/>
</dbReference>
<keyword evidence="2" id="KW-0408">Iron</keyword>
<dbReference type="SFLD" id="SFLDF00562">
    <property type="entry name" value="HemN-like__clustered_with_heat"/>
    <property type="match status" value="1"/>
</dbReference>
<dbReference type="InterPro" id="IPR007197">
    <property type="entry name" value="rSAM"/>
</dbReference>
<reference evidence="5" key="1">
    <citation type="journal article" date="2019" name="Int. J. Syst. Evol. Microbiol.">
        <title>The Global Catalogue of Microorganisms (GCM) 10K type strain sequencing project: providing services to taxonomists for standard genome sequencing and annotation.</title>
        <authorList>
            <consortium name="The Broad Institute Genomics Platform"/>
            <consortium name="The Broad Institute Genome Sequencing Center for Infectious Disease"/>
            <person name="Wu L."/>
            <person name="Ma J."/>
        </authorList>
    </citation>
    <scope>NUCLEOTIDE SEQUENCE [LARGE SCALE GENOMIC DNA]</scope>
    <source>
        <strain evidence="5">JCM 17664</strain>
    </source>
</reference>
<sequence>MAGIYIHIPFCRQACHYCNFYFSTSQQQRAAWLEALLEEIRLQGDFFTAAGQDPDPLATLYLGGGTPSLLDTAELAAIFGQLRRYFLFEHDAEITLEANPDDVDAEKLQAWKQLDIRRLSIGVQSFSGDDLRGMHRAHDSRQALQSILLAQQHGFSNLSADLIYGTPTLDDGQWRHNVEQLLGLGLPHLSCYALTVEPHTALDSMIRRKQYPPVDPGKAARQAGLLETWLEDAGYEHYEISNFAKPGHRARHNSSYWQGVPYLGLGPAAHSFNGHTRQWNIANTALYIKSIREGRIPCEQEVLTPDQQYNEYIMTALRTLEGCDLELVAGRFGAEKRKKLEKESGRFLRDGRMLQEGARLRLSPRGRLFADGIAADLFC</sequence>
<feature type="domain" description="Radical SAM core" evidence="3">
    <location>
        <begin position="1"/>
        <end position="236"/>
    </location>
</feature>
<dbReference type="SMART" id="SM00729">
    <property type="entry name" value="Elp3"/>
    <property type="match status" value="1"/>
</dbReference>
<evidence type="ECO:0000256" key="2">
    <source>
        <dbReference type="RuleBase" id="RU364116"/>
    </source>
</evidence>
<dbReference type="Proteomes" id="UP001501207">
    <property type="component" value="Unassembled WGS sequence"/>
</dbReference>